<dbReference type="InParanoid" id="A0A1V9X2S6"/>
<proteinExistence type="predicted"/>
<keyword evidence="2" id="KW-1185">Reference proteome</keyword>
<dbReference type="InterPro" id="IPR013785">
    <property type="entry name" value="Aldolase_TIM"/>
</dbReference>
<protein>
    <submittedName>
        <fullName evidence="1">Putative deoxyribose-phosphate aldolase-like</fullName>
    </submittedName>
</protein>
<dbReference type="EMBL" id="MNPL01027791">
    <property type="protein sequence ID" value="OQR67696.1"/>
    <property type="molecule type" value="Genomic_DNA"/>
</dbReference>
<accession>A0A1V9X2S6</accession>
<comment type="caution">
    <text evidence="1">The sequence shown here is derived from an EMBL/GenBank/DDBJ whole genome shotgun (WGS) entry which is preliminary data.</text>
</comment>
<name>A0A1V9X2S6_9ACAR</name>
<evidence type="ECO:0000313" key="2">
    <source>
        <dbReference type="Proteomes" id="UP000192247"/>
    </source>
</evidence>
<organism evidence="1 2">
    <name type="scientific">Tropilaelaps mercedesae</name>
    <dbReference type="NCBI Taxonomy" id="418985"/>
    <lineage>
        <taxon>Eukaryota</taxon>
        <taxon>Metazoa</taxon>
        <taxon>Ecdysozoa</taxon>
        <taxon>Arthropoda</taxon>
        <taxon>Chelicerata</taxon>
        <taxon>Arachnida</taxon>
        <taxon>Acari</taxon>
        <taxon>Parasitiformes</taxon>
        <taxon>Mesostigmata</taxon>
        <taxon>Gamasina</taxon>
        <taxon>Dermanyssoidea</taxon>
        <taxon>Laelapidae</taxon>
        <taxon>Tropilaelaps</taxon>
    </lineage>
</organism>
<dbReference type="Gene3D" id="3.20.20.70">
    <property type="entry name" value="Aldolase class I"/>
    <property type="match status" value="1"/>
</dbReference>
<gene>
    <name evidence="1" type="ORF">BIW11_13362</name>
</gene>
<sequence>MSRVETLPESGPLPVDLDWVNSTQVNLYSVKETCVNVMRRRCVKGPNQAAWQFRAVTCIDLTTLSGDDTTSNPFRLCFKATNPLCNETTLALGMSVTTGRSFVSAQPKWVTA</sequence>
<dbReference type="STRING" id="418985.A0A1V9X2S6"/>
<evidence type="ECO:0000313" key="1">
    <source>
        <dbReference type="EMBL" id="OQR67696.1"/>
    </source>
</evidence>
<reference evidence="1 2" key="1">
    <citation type="journal article" date="2017" name="Gigascience">
        <title>Draft genome of the honey bee ectoparasitic mite, Tropilaelaps mercedesae, is shaped by the parasitic life history.</title>
        <authorList>
            <person name="Dong X."/>
            <person name="Armstrong S.D."/>
            <person name="Xia D."/>
            <person name="Makepeace B.L."/>
            <person name="Darby A.C."/>
            <person name="Kadowaki T."/>
        </authorList>
    </citation>
    <scope>NUCLEOTIDE SEQUENCE [LARGE SCALE GENOMIC DNA]</scope>
    <source>
        <strain evidence="1">Wuxi-XJTLU</strain>
    </source>
</reference>
<dbReference type="Proteomes" id="UP000192247">
    <property type="component" value="Unassembled WGS sequence"/>
</dbReference>
<dbReference type="AlphaFoldDB" id="A0A1V9X2S6"/>